<dbReference type="SUPFAM" id="SSF52540">
    <property type="entry name" value="P-loop containing nucleoside triphosphate hydrolases"/>
    <property type="match status" value="2"/>
</dbReference>
<dbReference type="InterPro" id="IPR032781">
    <property type="entry name" value="ABC_tran_Xtn"/>
</dbReference>
<feature type="domain" description="ABC transporter" evidence="4">
    <location>
        <begin position="298"/>
        <end position="487"/>
    </location>
</feature>
<dbReference type="PANTHER" id="PTHR42855:SF2">
    <property type="entry name" value="DRUG RESISTANCE ABC TRANSPORTER,ATP-BINDING PROTEIN"/>
    <property type="match status" value="1"/>
</dbReference>
<dbReference type="SMART" id="SM00382">
    <property type="entry name" value="AAA"/>
    <property type="match status" value="2"/>
</dbReference>
<evidence type="ECO:0000313" key="5">
    <source>
        <dbReference type="EMBL" id="AFV25683.1"/>
    </source>
</evidence>
<dbReference type="PANTHER" id="PTHR42855">
    <property type="entry name" value="ABC TRANSPORTER ATP-BINDING SUBUNIT"/>
    <property type="match status" value="1"/>
</dbReference>
<keyword evidence="2" id="KW-0067">ATP-binding</keyword>
<reference evidence="5" key="1">
    <citation type="submission" date="2012-07" db="EMBL/GenBank/DDBJ databases">
        <title>A Draft Genome for Bacillus alcalophilus strain ATCC 27647.</title>
        <authorList>
            <person name="Attie O."/>
            <person name="Jayaprakash A."/>
            <person name="Sachidanandam R."/>
            <person name="Shah H."/>
            <person name="Paulsen I."/>
            <person name="Morino M."/>
            <person name="Ito M."/>
            <person name="Krulwich T."/>
        </authorList>
    </citation>
    <scope>NUCLEOTIDE SEQUENCE</scope>
    <source>
        <strain evidence="5">ATCC 27647</strain>
    </source>
</reference>
<dbReference type="CDD" id="cd03221">
    <property type="entry name" value="ABCF_EF-3"/>
    <property type="match status" value="2"/>
</dbReference>
<dbReference type="AlphaFoldDB" id="K4MK72"/>
<gene>
    <name evidence="5" type="ORF">BalcAV0829</name>
</gene>
<name>K4MK72_ALKAL</name>
<sequence>MMETLTLELSNIEISFLDKVILDIPKLSVYQFDRIGIVGQNGSGKSTLLKLIKGELHPNKGKVNHQVDFGYFEQTEPPTDGTFDYQMLGRLAIPETARNHLSGGEQTRLKLAQLFSTYYEGLLLDEPTTHLDQSGHQFLIEELKYYYGSLLLVSHDRYVLDELVNKIWEVKDGKVTEYTGNYSDYIAQKKLEKEQQQEQHEKYVKDKNRLLKAAEEKMKKAQKVTQASKKTSQKETKAKANLMFMTKSKDTSQKAIHKAAKALEQRVEQLEVVEAPERERSISFPQPASLQLHNKFPVMADRLTLKIKGKTLLDDVSFQFPLGQTIAITGDNGSGKSTLLRHILQNGEGLTISPKVEFGYYAQLSYHFKKEETVYSYIEERSVHEEKVIRAALHSMNFSGNDIKKDVRSLSGGERIRLILCQLFLGRYNVLVLDEPTNFLDVNCMQALEAFIKGYAGTVLLVSHDRTFVKQVADQKYKIENQKLNLL</sequence>
<dbReference type="GO" id="GO:0016887">
    <property type="term" value="F:ATP hydrolysis activity"/>
    <property type="evidence" value="ECO:0007669"/>
    <property type="project" value="InterPro"/>
</dbReference>
<dbReference type="PROSITE" id="PS00211">
    <property type="entry name" value="ABC_TRANSPORTER_1"/>
    <property type="match status" value="1"/>
</dbReference>
<evidence type="ECO:0000256" key="2">
    <source>
        <dbReference type="ARBA" id="ARBA00022840"/>
    </source>
</evidence>
<keyword evidence="3" id="KW-0175">Coiled coil</keyword>
<protein>
    <recommendedName>
        <fullName evidence="4">ABC transporter domain-containing protein</fullName>
    </recommendedName>
</protein>
<dbReference type="Pfam" id="PF12848">
    <property type="entry name" value="ABC_tran_Xtn"/>
    <property type="match status" value="1"/>
</dbReference>
<dbReference type="Pfam" id="PF00005">
    <property type="entry name" value="ABC_tran"/>
    <property type="match status" value="2"/>
</dbReference>
<evidence type="ECO:0000256" key="1">
    <source>
        <dbReference type="ARBA" id="ARBA00022741"/>
    </source>
</evidence>
<keyword evidence="1" id="KW-0547">Nucleotide-binding</keyword>
<dbReference type="InterPro" id="IPR017871">
    <property type="entry name" value="ABC_transporter-like_CS"/>
</dbReference>
<dbReference type="InterPro" id="IPR003593">
    <property type="entry name" value="AAA+_ATPase"/>
</dbReference>
<feature type="coiled-coil region" evidence="3">
    <location>
        <begin position="186"/>
        <end position="231"/>
    </location>
</feature>
<dbReference type="InterPro" id="IPR051309">
    <property type="entry name" value="ABCF_ATPase"/>
</dbReference>
<proteinExistence type="predicted"/>
<evidence type="ECO:0000259" key="4">
    <source>
        <dbReference type="PROSITE" id="PS50893"/>
    </source>
</evidence>
<dbReference type="PROSITE" id="PS50893">
    <property type="entry name" value="ABC_TRANSPORTER_2"/>
    <property type="match status" value="2"/>
</dbReference>
<evidence type="ECO:0000256" key="3">
    <source>
        <dbReference type="SAM" id="Coils"/>
    </source>
</evidence>
<dbReference type="EMBL" id="JX399260">
    <property type="protein sequence ID" value="AFV25683.1"/>
    <property type="molecule type" value="Genomic_DNA"/>
</dbReference>
<organism evidence="5">
    <name type="scientific">Alkalihalobacillus alcalophilus ATCC 27647 = CGMCC 1.3604</name>
    <dbReference type="NCBI Taxonomy" id="1218173"/>
    <lineage>
        <taxon>Bacteria</taxon>
        <taxon>Bacillati</taxon>
        <taxon>Bacillota</taxon>
        <taxon>Bacilli</taxon>
        <taxon>Bacillales</taxon>
        <taxon>Bacillaceae</taxon>
        <taxon>Alkalihalobacillus</taxon>
    </lineage>
</organism>
<dbReference type="InterPro" id="IPR027417">
    <property type="entry name" value="P-loop_NTPase"/>
</dbReference>
<dbReference type="Gene3D" id="3.40.50.300">
    <property type="entry name" value="P-loop containing nucleotide triphosphate hydrolases"/>
    <property type="match status" value="3"/>
</dbReference>
<dbReference type="GO" id="GO:0005524">
    <property type="term" value="F:ATP binding"/>
    <property type="evidence" value="ECO:0007669"/>
    <property type="project" value="UniProtKB-KW"/>
</dbReference>
<dbReference type="InterPro" id="IPR003439">
    <property type="entry name" value="ABC_transporter-like_ATP-bd"/>
</dbReference>
<dbReference type="NCBIfam" id="NF000355">
    <property type="entry name" value="ribo_prot_ABC_F"/>
    <property type="match status" value="1"/>
</dbReference>
<accession>K4MK72</accession>
<dbReference type="NCBIfam" id="NF000168">
    <property type="entry name" value="ABCF_Msr_all"/>
    <property type="match status" value="1"/>
</dbReference>
<feature type="domain" description="ABC transporter" evidence="4">
    <location>
        <begin position="7"/>
        <end position="197"/>
    </location>
</feature>